<dbReference type="EMBL" id="MDTU01000007">
    <property type="protein sequence ID" value="ODN41055.1"/>
    <property type="molecule type" value="Genomic_DNA"/>
</dbReference>
<name>A0ABX2ZXX7_9GAMM</name>
<keyword evidence="2" id="KW-1185">Reference proteome</keyword>
<organism evidence="1 2">
    <name type="scientific">Piscirickettsia litoralis</name>
    <dbReference type="NCBI Taxonomy" id="1891921"/>
    <lineage>
        <taxon>Bacteria</taxon>
        <taxon>Pseudomonadati</taxon>
        <taxon>Pseudomonadota</taxon>
        <taxon>Gammaproteobacteria</taxon>
        <taxon>Thiotrichales</taxon>
        <taxon>Piscirickettsiaceae</taxon>
        <taxon>Piscirickettsia</taxon>
    </lineage>
</organism>
<comment type="caution">
    <text evidence="1">The sequence shown here is derived from an EMBL/GenBank/DDBJ whole genome shotgun (WGS) entry which is preliminary data.</text>
</comment>
<reference evidence="1 2" key="1">
    <citation type="submission" date="2016-08" db="EMBL/GenBank/DDBJ databases">
        <title>Draft genome sequence of Candidatus Piscirickettsia litoralis, from seawater.</title>
        <authorList>
            <person name="Wan X."/>
            <person name="Lee A.J."/>
            <person name="Hou S."/>
            <person name="Donachie S.P."/>
        </authorList>
    </citation>
    <scope>NUCLEOTIDE SEQUENCE [LARGE SCALE GENOMIC DNA]</scope>
    <source>
        <strain evidence="1 2">Y2</strain>
    </source>
</reference>
<evidence type="ECO:0000313" key="2">
    <source>
        <dbReference type="Proteomes" id="UP000094329"/>
    </source>
</evidence>
<accession>A0ABX2ZXX7</accession>
<evidence type="ECO:0000313" key="1">
    <source>
        <dbReference type="EMBL" id="ODN41055.1"/>
    </source>
</evidence>
<protein>
    <recommendedName>
        <fullName evidence="3">Regulatory protein RecX</fullName>
    </recommendedName>
</protein>
<proteinExistence type="predicted"/>
<evidence type="ECO:0008006" key="3">
    <source>
        <dbReference type="Google" id="ProtNLM"/>
    </source>
</evidence>
<gene>
    <name evidence="1" type="ORF">BGC07_18070</name>
</gene>
<sequence>MLFEELNFHDLLLLMKLKKAKEGLVVVADLAKSDLNLATENYGRLGQTSASIVRLAKEAFNASNHLNESMTHLSNIFKDIERMSIAENEPKQVIAEAVRKNRDKLEIDQRFMDSYQKTAYENTLNSLIGHLVDPESVSSLKLDDDRKAQAHILSAFKSKVIGERKRAHDALIEAGFNPDQDRINLLKFLTSEEGEALLGEDFENYIFL</sequence>
<dbReference type="RefSeq" id="WP_069314454.1">
    <property type="nucleotide sequence ID" value="NZ_MDTU01000007.1"/>
</dbReference>
<dbReference type="Proteomes" id="UP000094329">
    <property type="component" value="Unassembled WGS sequence"/>
</dbReference>